<dbReference type="EC" id="2.5.1.9" evidence="4 9"/>
<dbReference type="InterPro" id="IPR001783">
    <property type="entry name" value="Lumazine-bd"/>
</dbReference>
<evidence type="ECO:0000313" key="13">
    <source>
        <dbReference type="Proteomes" id="UP000275137"/>
    </source>
</evidence>
<dbReference type="Pfam" id="PF00677">
    <property type="entry name" value="Lum_binding"/>
    <property type="match status" value="2"/>
</dbReference>
<name>A0A3N0V3C2_9PROT</name>
<evidence type="ECO:0000313" key="12">
    <source>
        <dbReference type="EMBL" id="ROH87280.1"/>
    </source>
</evidence>
<keyword evidence="13" id="KW-1185">Reference proteome</keyword>
<dbReference type="PIRSF" id="PIRSF000498">
    <property type="entry name" value="Riboflavin_syn_A"/>
    <property type="match status" value="1"/>
</dbReference>
<dbReference type="Gene3D" id="2.40.30.20">
    <property type="match status" value="2"/>
</dbReference>
<dbReference type="NCBIfam" id="NF006767">
    <property type="entry name" value="PRK09289.1"/>
    <property type="match status" value="1"/>
</dbReference>
<feature type="repeat" description="Lumazine-binding" evidence="10">
    <location>
        <begin position="1"/>
        <end position="95"/>
    </location>
</feature>
<comment type="catalytic activity">
    <reaction evidence="1">
        <text>2 6,7-dimethyl-8-(1-D-ribityl)lumazine + H(+) = 5-amino-6-(D-ribitylamino)uracil + riboflavin</text>
        <dbReference type="Rhea" id="RHEA:20772"/>
        <dbReference type="ChEBI" id="CHEBI:15378"/>
        <dbReference type="ChEBI" id="CHEBI:15934"/>
        <dbReference type="ChEBI" id="CHEBI:57986"/>
        <dbReference type="ChEBI" id="CHEBI:58201"/>
        <dbReference type="EC" id="2.5.1.9"/>
    </reaction>
</comment>
<dbReference type="EMBL" id="RJVP01000002">
    <property type="protein sequence ID" value="ROH87280.1"/>
    <property type="molecule type" value="Genomic_DNA"/>
</dbReference>
<keyword evidence="7 12" id="KW-0808">Transferase</keyword>
<dbReference type="NCBIfam" id="NF009566">
    <property type="entry name" value="PRK13020.1"/>
    <property type="match status" value="1"/>
</dbReference>
<dbReference type="PANTHER" id="PTHR21098:SF12">
    <property type="entry name" value="RIBOFLAVIN SYNTHASE"/>
    <property type="match status" value="1"/>
</dbReference>
<evidence type="ECO:0000256" key="5">
    <source>
        <dbReference type="ARBA" id="ARBA00013950"/>
    </source>
</evidence>
<comment type="caution">
    <text evidence="12">The sequence shown here is derived from an EMBL/GenBank/DDBJ whole genome shotgun (WGS) entry which is preliminary data.</text>
</comment>
<feature type="domain" description="Lumazine-binding" evidence="11">
    <location>
        <begin position="1"/>
        <end position="95"/>
    </location>
</feature>
<dbReference type="SUPFAM" id="SSF63380">
    <property type="entry name" value="Riboflavin synthase domain-like"/>
    <property type="match status" value="2"/>
</dbReference>
<dbReference type="NCBIfam" id="TIGR00187">
    <property type="entry name" value="ribE"/>
    <property type="match status" value="1"/>
</dbReference>
<accession>A0A3N0V3C2</accession>
<evidence type="ECO:0000259" key="11">
    <source>
        <dbReference type="PROSITE" id="PS51177"/>
    </source>
</evidence>
<evidence type="ECO:0000256" key="8">
    <source>
        <dbReference type="ARBA" id="ARBA00022737"/>
    </source>
</evidence>
<dbReference type="GO" id="GO:0004746">
    <property type="term" value="F:riboflavin synthase activity"/>
    <property type="evidence" value="ECO:0007669"/>
    <property type="project" value="UniProtKB-UniRule"/>
</dbReference>
<dbReference type="PROSITE" id="PS51177">
    <property type="entry name" value="LUMAZINE_BIND"/>
    <property type="match status" value="2"/>
</dbReference>
<comment type="pathway">
    <text evidence="3">Cofactor biosynthesis; riboflavin biosynthesis; riboflavin from 2-hydroxy-3-oxobutyl phosphate and 5-amino-6-(D-ribitylamino)uracil: step 2/2.</text>
</comment>
<dbReference type="InterPro" id="IPR017938">
    <property type="entry name" value="Riboflavin_synthase-like_b-brl"/>
</dbReference>
<keyword evidence="8" id="KW-0677">Repeat</keyword>
<dbReference type="Proteomes" id="UP000275137">
    <property type="component" value="Unassembled WGS sequence"/>
</dbReference>
<feature type="repeat" description="Lumazine-binding" evidence="10">
    <location>
        <begin position="96"/>
        <end position="192"/>
    </location>
</feature>
<organism evidence="12 13">
    <name type="scientific">Pseudomethylobacillus aquaticus</name>
    <dbReference type="NCBI Taxonomy" id="2676064"/>
    <lineage>
        <taxon>Bacteria</taxon>
        <taxon>Pseudomonadati</taxon>
        <taxon>Pseudomonadota</taxon>
        <taxon>Betaproteobacteria</taxon>
        <taxon>Nitrosomonadales</taxon>
        <taxon>Methylophilaceae</taxon>
        <taxon>Pseudomethylobacillus</taxon>
    </lineage>
</organism>
<dbReference type="InterPro" id="IPR023366">
    <property type="entry name" value="ATP_synth_asu-like_sf"/>
</dbReference>
<keyword evidence="6" id="KW-0686">Riboflavin biosynthesis</keyword>
<dbReference type="GO" id="GO:0009231">
    <property type="term" value="P:riboflavin biosynthetic process"/>
    <property type="evidence" value="ECO:0007669"/>
    <property type="project" value="UniProtKB-KW"/>
</dbReference>
<evidence type="ECO:0000256" key="9">
    <source>
        <dbReference type="NCBIfam" id="TIGR00187"/>
    </source>
</evidence>
<dbReference type="AlphaFoldDB" id="A0A3N0V3C2"/>
<evidence type="ECO:0000256" key="4">
    <source>
        <dbReference type="ARBA" id="ARBA00012827"/>
    </source>
</evidence>
<evidence type="ECO:0000256" key="10">
    <source>
        <dbReference type="PROSITE-ProRule" id="PRU00524"/>
    </source>
</evidence>
<protein>
    <recommendedName>
        <fullName evidence="5 9">Riboflavin synthase</fullName>
        <ecNumber evidence="4 9">2.5.1.9</ecNumber>
    </recommendedName>
</protein>
<feature type="domain" description="Lumazine-binding" evidence="11">
    <location>
        <begin position="96"/>
        <end position="192"/>
    </location>
</feature>
<dbReference type="CDD" id="cd00402">
    <property type="entry name" value="Riboflavin_synthase_like"/>
    <property type="match status" value="1"/>
</dbReference>
<dbReference type="FunFam" id="2.40.30.20:FF:000004">
    <property type="entry name" value="Riboflavin synthase, alpha subunit"/>
    <property type="match status" value="1"/>
</dbReference>
<evidence type="ECO:0000256" key="1">
    <source>
        <dbReference type="ARBA" id="ARBA00000968"/>
    </source>
</evidence>
<dbReference type="PANTHER" id="PTHR21098">
    <property type="entry name" value="RIBOFLAVIN SYNTHASE ALPHA CHAIN"/>
    <property type="match status" value="1"/>
</dbReference>
<reference evidence="12 13" key="1">
    <citation type="submission" date="2018-10" db="EMBL/GenBank/DDBJ databases">
        <authorList>
            <person name="Chen W.-M."/>
        </authorList>
    </citation>
    <scope>NUCLEOTIDE SEQUENCE [LARGE SCALE GENOMIC DNA]</scope>
    <source>
        <strain evidence="12 13">H-5</strain>
    </source>
</reference>
<proteinExistence type="predicted"/>
<comment type="function">
    <text evidence="2">Catalyzes the dismutation of two molecules of 6,7-dimethyl-8-ribityllumazine, resulting in the formation of riboflavin and 5-amino-6-(D-ribitylamino)uracil.</text>
</comment>
<dbReference type="RefSeq" id="WP_123237082.1">
    <property type="nucleotide sequence ID" value="NZ_RJVP01000002.1"/>
</dbReference>
<sequence length="203" mass="21598">MFTGIVQAVGQIAQVTPVGDDVQLNITVGALDMADVQLGDSIAVNGVCLTVTAFDAASFKVHVSRESLNCTVGLDAPRAVNLEKALRFNDRLGGHLVSGHVDGIGQIVRFEPVGDCMLLAVRAPNLLSRFIAVKGSITIDGVSLTVNQVEKDTFSVNLIPHTLSVTSLQTLGVGSRVNLEIDLIARYVQRMAEWEQDNNGDSA</sequence>
<dbReference type="InterPro" id="IPR026017">
    <property type="entry name" value="Lumazine-bd_dom"/>
</dbReference>
<evidence type="ECO:0000256" key="6">
    <source>
        <dbReference type="ARBA" id="ARBA00022619"/>
    </source>
</evidence>
<evidence type="ECO:0000256" key="7">
    <source>
        <dbReference type="ARBA" id="ARBA00022679"/>
    </source>
</evidence>
<gene>
    <name evidence="12" type="ORF">ED236_06335</name>
</gene>
<evidence type="ECO:0000256" key="3">
    <source>
        <dbReference type="ARBA" id="ARBA00004887"/>
    </source>
</evidence>
<evidence type="ECO:0000256" key="2">
    <source>
        <dbReference type="ARBA" id="ARBA00002803"/>
    </source>
</evidence>